<evidence type="ECO:0000313" key="1">
    <source>
        <dbReference type="EMBL" id="KAG0421459.1"/>
    </source>
</evidence>
<keyword evidence="2" id="KW-1185">Reference proteome</keyword>
<protein>
    <submittedName>
        <fullName evidence="1">Uncharacterized protein</fullName>
    </submittedName>
</protein>
<dbReference type="Proteomes" id="UP000805193">
    <property type="component" value="Unassembled WGS sequence"/>
</dbReference>
<evidence type="ECO:0000313" key="2">
    <source>
        <dbReference type="Proteomes" id="UP000805193"/>
    </source>
</evidence>
<gene>
    <name evidence="1" type="ORF">HPB47_002644</name>
</gene>
<dbReference type="EMBL" id="JABSTQ010010362">
    <property type="protein sequence ID" value="KAG0421459.1"/>
    <property type="molecule type" value="Genomic_DNA"/>
</dbReference>
<comment type="caution">
    <text evidence="1">The sequence shown here is derived from an EMBL/GenBank/DDBJ whole genome shotgun (WGS) entry which is preliminary data.</text>
</comment>
<accession>A0AC60PM61</accession>
<name>A0AC60PM61_IXOPE</name>
<feature type="non-terminal residue" evidence="1">
    <location>
        <position position="1"/>
    </location>
</feature>
<sequence length="395" mass="44701">GFLVAYAMINQEKQRILVGVIAVIRRWIRAASPMFFVIMCLYLMPLIIHGPNTEAVFEDLYRHFGVHWWDLLLNITNLVPQLHPSVLSHLWYLSCDFQLFVISVIVLQVLKGKVRACIITFLVLSVICCAVTAGQMDNPNHDPLVPPVSETFDETFKTLTEVYILPTYHGACYFTGCIILLVLKKCKPVKLSGVTETGFWCLCIGCGLTGILTRHCWTVPTDYKGLPAKVAFAFFDRIVWSIFIAWIVFASATGRAGFLGRFLAWPGFVPLSRLSFGVYLTHMPFYFLMHHNARERIFYSYFTLLSQTISSFVWNLGLSLLLFLVCEAPTRGLETLVFKPARRAREEQENGDCCKTNGAPPFSKPGSRQAPKISTNSKWNAFEKPKSDDDSCCHL</sequence>
<proteinExistence type="predicted"/>
<organism evidence="1 2">
    <name type="scientific">Ixodes persulcatus</name>
    <name type="common">Taiga tick</name>
    <dbReference type="NCBI Taxonomy" id="34615"/>
    <lineage>
        <taxon>Eukaryota</taxon>
        <taxon>Metazoa</taxon>
        <taxon>Ecdysozoa</taxon>
        <taxon>Arthropoda</taxon>
        <taxon>Chelicerata</taxon>
        <taxon>Arachnida</taxon>
        <taxon>Acari</taxon>
        <taxon>Parasitiformes</taxon>
        <taxon>Ixodida</taxon>
        <taxon>Ixodoidea</taxon>
        <taxon>Ixodidae</taxon>
        <taxon>Ixodinae</taxon>
        <taxon>Ixodes</taxon>
    </lineage>
</organism>
<reference evidence="1 2" key="1">
    <citation type="journal article" date="2020" name="Cell">
        <title>Large-Scale Comparative Analyses of Tick Genomes Elucidate Their Genetic Diversity and Vector Capacities.</title>
        <authorList>
            <consortium name="Tick Genome and Microbiome Consortium (TIGMIC)"/>
            <person name="Jia N."/>
            <person name="Wang J."/>
            <person name="Shi W."/>
            <person name="Du L."/>
            <person name="Sun Y."/>
            <person name="Zhan W."/>
            <person name="Jiang J.F."/>
            <person name="Wang Q."/>
            <person name="Zhang B."/>
            <person name="Ji P."/>
            <person name="Bell-Sakyi L."/>
            <person name="Cui X.M."/>
            <person name="Yuan T.T."/>
            <person name="Jiang B.G."/>
            <person name="Yang W.F."/>
            <person name="Lam T.T."/>
            <person name="Chang Q.C."/>
            <person name="Ding S.J."/>
            <person name="Wang X.J."/>
            <person name="Zhu J.G."/>
            <person name="Ruan X.D."/>
            <person name="Zhao L."/>
            <person name="Wei J.T."/>
            <person name="Ye R.Z."/>
            <person name="Que T.C."/>
            <person name="Du C.H."/>
            <person name="Zhou Y.H."/>
            <person name="Cheng J.X."/>
            <person name="Dai P.F."/>
            <person name="Guo W.B."/>
            <person name="Han X.H."/>
            <person name="Huang E.J."/>
            <person name="Li L.F."/>
            <person name="Wei W."/>
            <person name="Gao Y.C."/>
            <person name="Liu J.Z."/>
            <person name="Shao H.Z."/>
            <person name="Wang X."/>
            <person name="Wang C.C."/>
            <person name="Yang T.C."/>
            <person name="Huo Q.B."/>
            <person name="Li W."/>
            <person name="Chen H.Y."/>
            <person name="Chen S.E."/>
            <person name="Zhou L.G."/>
            <person name="Ni X.B."/>
            <person name="Tian J.H."/>
            <person name="Sheng Y."/>
            <person name="Liu T."/>
            <person name="Pan Y.S."/>
            <person name="Xia L.Y."/>
            <person name="Li J."/>
            <person name="Zhao F."/>
            <person name="Cao W.C."/>
        </authorList>
    </citation>
    <scope>NUCLEOTIDE SEQUENCE [LARGE SCALE GENOMIC DNA]</scope>
    <source>
        <strain evidence="1">Iper-2018</strain>
    </source>
</reference>